<accession>A0A5N5HUI5</accession>
<dbReference type="AlphaFoldDB" id="A0A5N5HUI5"/>
<protein>
    <recommendedName>
        <fullName evidence="4">Retrotransposon gag domain-containing protein</fullName>
    </recommendedName>
</protein>
<evidence type="ECO:0000313" key="2">
    <source>
        <dbReference type="EMBL" id="KAB2631319.1"/>
    </source>
</evidence>
<evidence type="ECO:0000313" key="3">
    <source>
        <dbReference type="Proteomes" id="UP000327157"/>
    </source>
</evidence>
<comment type="caution">
    <text evidence="2">The sequence shown here is derived from an EMBL/GenBank/DDBJ whole genome shotgun (WGS) entry which is preliminary data.</text>
</comment>
<evidence type="ECO:0000256" key="1">
    <source>
        <dbReference type="SAM" id="MobiDB-lite"/>
    </source>
</evidence>
<evidence type="ECO:0008006" key="4">
    <source>
        <dbReference type="Google" id="ProtNLM"/>
    </source>
</evidence>
<sequence length="104" mass="12086">MAEQDQEIVPVRKPMRDSFDPQDLDQPSCIAFQPNIDRTCMLSQLLNMLPHFNGESLKEDPYAHIQEFFDICKTQHIRGLSADEIKFLLFAFSLKGDAKKWLRS</sequence>
<dbReference type="Proteomes" id="UP000327157">
    <property type="component" value="Chromosome 12"/>
</dbReference>
<feature type="region of interest" description="Disordered" evidence="1">
    <location>
        <begin position="1"/>
        <end position="25"/>
    </location>
</feature>
<dbReference type="EMBL" id="SMOL01000143">
    <property type="protein sequence ID" value="KAB2631319.1"/>
    <property type="molecule type" value="Genomic_DNA"/>
</dbReference>
<name>A0A5N5HUI5_9ROSA</name>
<organism evidence="2 3">
    <name type="scientific">Pyrus ussuriensis x Pyrus communis</name>
    <dbReference type="NCBI Taxonomy" id="2448454"/>
    <lineage>
        <taxon>Eukaryota</taxon>
        <taxon>Viridiplantae</taxon>
        <taxon>Streptophyta</taxon>
        <taxon>Embryophyta</taxon>
        <taxon>Tracheophyta</taxon>
        <taxon>Spermatophyta</taxon>
        <taxon>Magnoliopsida</taxon>
        <taxon>eudicotyledons</taxon>
        <taxon>Gunneridae</taxon>
        <taxon>Pentapetalae</taxon>
        <taxon>rosids</taxon>
        <taxon>fabids</taxon>
        <taxon>Rosales</taxon>
        <taxon>Rosaceae</taxon>
        <taxon>Amygdaloideae</taxon>
        <taxon>Maleae</taxon>
        <taxon>Pyrus</taxon>
    </lineage>
</organism>
<keyword evidence="3" id="KW-1185">Reference proteome</keyword>
<dbReference type="OrthoDB" id="1298831at2759"/>
<proteinExistence type="predicted"/>
<gene>
    <name evidence="2" type="ORF">D8674_008838</name>
</gene>
<reference evidence="3" key="2">
    <citation type="submission" date="2019-10" db="EMBL/GenBank/DDBJ databases">
        <title>A de novo genome assembly of a pear dwarfing rootstock.</title>
        <authorList>
            <person name="Wang F."/>
            <person name="Wang J."/>
            <person name="Li S."/>
            <person name="Zhang Y."/>
            <person name="Fang M."/>
            <person name="Ma L."/>
            <person name="Zhao Y."/>
            <person name="Jiang S."/>
        </authorList>
    </citation>
    <scope>NUCLEOTIDE SEQUENCE [LARGE SCALE GENOMIC DNA]</scope>
</reference>
<reference evidence="2 3" key="1">
    <citation type="submission" date="2019-09" db="EMBL/GenBank/DDBJ databases">
        <authorList>
            <person name="Ou C."/>
        </authorList>
    </citation>
    <scope>NUCLEOTIDE SEQUENCE [LARGE SCALE GENOMIC DNA]</scope>
    <source>
        <strain evidence="2">S2</strain>
        <tissue evidence="2">Leaf</tissue>
    </source>
</reference>
<reference evidence="2 3" key="3">
    <citation type="submission" date="2019-11" db="EMBL/GenBank/DDBJ databases">
        <title>A de novo genome assembly of a pear dwarfing rootstock.</title>
        <authorList>
            <person name="Wang F."/>
            <person name="Wang J."/>
            <person name="Li S."/>
            <person name="Zhang Y."/>
            <person name="Fang M."/>
            <person name="Ma L."/>
            <person name="Zhao Y."/>
            <person name="Jiang S."/>
        </authorList>
    </citation>
    <scope>NUCLEOTIDE SEQUENCE [LARGE SCALE GENOMIC DNA]</scope>
    <source>
        <strain evidence="2">S2</strain>
        <tissue evidence="2">Leaf</tissue>
    </source>
</reference>